<gene>
    <name evidence="3" type="ORF">HHJ67_08975</name>
</gene>
<dbReference type="Proteomes" id="UP000553981">
    <property type="component" value="Unassembled WGS sequence"/>
</dbReference>
<dbReference type="AlphaFoldDB" id="A0A7Y0YD80"/>
<keyword evidence="2" id="KW-0472">Membrane</keyword>
<feature type="transmembrane region" description="Helical" evidence="2">
    <location>
        <begin position="208"/>
        <end position="228"/>
    </location>
</feature>
<name>A0A7Y0YD80_9ACTO</name>
<dbReference type="EMBL" id="JABCUI010000004">
    <property type="protein sequence ID" value="NMW87867.1"/>
    <property type="molecule type" value="Genomic_DNA"/>
</dbReference>
<evidence type="ECO:0000313" key="4">
    <source>
        <dbReference type="Proteomes" id="UP000553981"/>
    </source>
</evidence>
<keyword evidence="2" id="KW-1133">Transmembrane helix</keyword>
<keyword evidence="2" id="KW-0812">Transmembrane</keyword>
<feature type="compositionally biased region" description="Polar residues" evidence="1">
    <location>
        <begin position="104"/>
        <end position="127"/>
    </location>
</feature>
<dbReference type="RefSeq" id="WP_004006937.1">
    <property type="nucleotide sequence ID" value="NZ_CAMYEK010000001.1"/>
</dbReference>
<reference evidence="3 4" key="1">
    <citation type="submission" date="2020-04" db="EMBL/GenBank/DDBJ databases">
        <title>Antimicrobial susceptibility and clonality of vaginal-derived multi-drug resistant Mobiluncus isolates in China.</title>
        <authorList>
            <person name="Zhang X."/>
        </authorList>
    </citation>
    <scope>NUCLEOTIDE SEQUENCE [LARGE SCALE GENOMIC DNA]</scope>
    <source>
        <strain evidence="3 4">19</strain>
    </source>
</reference>
<feature type="compositionally biased region" description="Basic and acidic residues" evidence="1">
    <location>
        <begin position="90"/>
        <end position="103"/>
    </location>
</feature>
<comment type="caution">
    <text evidence="3">The sequence shown here is derived from an EMBL/GenBank/DDBJ whole genome shotgun (WGS) entry which is preliminary data.</text>
</comment>
<evidence type="ECO:0000256" key="1">
    <source>
        <dbReference type="SAM" id="MobiDB-lite"/>
    </source>
</evidence>
<feature type="region of interest" description="Disordered" evidence="1">
    <location>
        <begin position="1"/>
        <end position="163"/>
    </location>
</feature>
<feature type="transmembrane region" description="Helical" evidence="2">
    <location>
        <begin position="240"/>
        <end position="261"/>
    </location>
</feature>
<evidence type="ECO:0000313" key="3">
    <source>
        <dbReference type="EMBL" id="NMW87867.1"/>
    </source>
</evidence>
<evidence type="ECO:0000256" key="2">
    <source>
        <dbReference type="SAM" id="Phobius"/>
    </source>
</evidence>
<feature type="transmembrane region" description="Helical" evidence="2">
    <location>
        <begin position="273"/>
        <end position="294"/>
    </location>
</feature>
<sequence length="323" mass="34534">MALKDTTDPGDENFDAPSVRRVSPFGQSLPRTAPVPSPTDDRLKKRHKSLFNVPDWRPEEEIILEAAELDSTIMVPERLRRTKPKVIDSTPDRTPTDSAHPAETDSSTRPAAENSATSPAAGTTADQTVYPEPGTPASSPPIKPDKPADKPGTAGASNPSRAAQKPIIAGTSRLVSQHPERPHVASGRSVESANLRSPVEIANIGAQLLGNLLVLMIPTLCVLLLSGWGPQEIAIIFEDFWSFLGLAILVTIVLVVLDEAAQVVAARLSIPQLLEWMIEFVLSALGAGACLFFFTHSILGAFLLGLIVSVLTSLISHVVAKLF</sequence>
<organism evidence="3 4">
    <name type="scientific">Mobiluncus curtisii</name>
    <dbReference type="NCBI Taxonomy" id="2051"/>
    <lineage>
        <taxon>Bacteria</taxon>
        <taxon>Bacillati</taxon>
        <taxon>Actinomycetota</taxon>
        <taxon>Actinomycetes</taxon>
        <taxon>Actinomycetales</taxon>
        <taxon>Actinomycetaceae</taxon>
        <taxon>Mobiluncus</taxon>
    </lineage>
</organism>
<proteinExistence type="predicted"/>
<feature type="transmembrane region" description="Helical" evidence="2">
    <location>
        <begin position="300"/>
        <end position="320"/>
    </location>
</feature>
<accession>A0A7Y0YD80</accession>
<protein>
    <submittedName>
        <fullName evidence="3">Uncharacterized protein</fullName>
    </submittedName>
</protein>